<dbReference type="GO" id="GO:0005829">
    <property type="term" value="C:cytosol"/>
    <property type="evidence" value="ECO:0007669"/>
    <property type="project" value="TreeGrafter"/>
</dbReference>
<keyword evidence="5 10" id="KW-0220">Diaminopimelate biosynthesis</keyword>
<evidence type="ECO:0000256" key="2">
    <source>
        <dbReference type="ARBA" id="ARBA00005120"/>
    </source>
</evidence>
<dbReference type="GO" id="GO:0009089">
    <property type="term" value="P:lysine biosynthetic process via diaminopimelate"/>
    <property type="evidence" value="ECO:0007669"/>
    <property type="project" value="UniProtKB-UniRule"/>
</dbReference>
<comment type="catalytic activity">
    <reaction evidence="9 10">
        <text>L-aspartate 4-semialdehyde + pyruvate = (2S,4S)-4-hydroxy-2,3,4,5-tetrahydrodipicolinate + H2O + H(+)</text>
        <dbReference type="Rhea" id="RHEA:34171"/>
        <dbReference type="ChEBI" id="CHEBI:15361"/>
        <dbReference type="ChEBI" id="CHEBI:15377"/>
        <dbReference type="ChEBI" id="CHEBI:15378"/>
        <dbReference type="ChEBI" id="CHEBI:67139"/>
        <dbReference type="ChEBI" id="CHEBI:537519"/>
        <dbReference type="EC" id="4.3.3.7"/>
    </reaction>
</comment>
<comment type="subunit">
    <text evidence="10">Homotetramer; dimer of dimers.</text>
</comment>
<dbReference type="GO" id="GO:0019877">
    <property type="term" value="P:diaminopimelate biosynthetic process"/>
    <property type="evidence" value="ECO:0007669"/>
    <property type="project" value="UniProtKB-UniRule"/>
</dbReference>
<keyword evidence="7 10" id="KW-0456">Lyase</keyword>
<dbReference type="EMBL" id="WHOD01000035">
    <property type="protein sequence ID" value="NOU93124.1"/>
    <property type="molecule type" value="Genomic_DNA"/>
</dbReference>
<dbReference type="NCBIfam" id="TIGR00674">
    <property type="entry name" value="dapA"/>
    <property type="match status" value="1"/>
</dbReference>
<dbReference type="SUPFAM" id="SSF51569">
    <property type="entry name" value="Aldolase"/>
    <property type="match status" value="1"/>
</dbReference>
<dbReference type="PROSITE" id="PS00666">
    <property type="entry name" value="DHDPS_2"/>
    <property type="match status" value="1"/>
</dbReference>
<comment type="similarity">
    <text evidence="10 11">Belongs to the DapA family.</text>
</comment>
<comment type="subcellular location">
    <subcellularLocation>
        <location evidence="10">Cytoplasm</location>
    </subcellularLocation>
</comment>
<evidence type="ECO:0000256" key="8">
    <source>
        <dbReference type="ARBA" id="ARBA00023270"/>
    </source>
</evidence>
<dbReference type="EC" id="4.3.3.7" evidence="3 10"/>
<reference evidence="14" key="1">
    <citation type="submission" date="2019-10" db="EMBL/GenBank/DDBJ databases">
        <title>Description of Paenibacillus glebae sp. nov.</title>
        <authorList>
            <person name="Carlier A."/>
            <person name="Qi S."/>
        </authorList>
    </citation>
    <scope>NUCLEOTIDE SEQUENCE</scope>
    <source>
        <strain evidence="14">LMG 31456</strain>
    </source>
</reference>
<dbReference type="GO" id="GO:0008747">
    <property type="term" value="F:N-acetylneuraminate lyase activity"/>
    <property type="evidence" value="ECO:0007669"/>
    <property type="project" value="TreeGrafter"/>
</dbReference>
<dbReference type="PANTHER" id="PTHR42849:SF1">
    <property type="entry name" value="N-ACETYLNEURAMINATE LYASE"/>
    <property type="match status" value="1"/>
</dbReference>
<comment type="caution">
    <text evidence="14">The sequence shown here is derived from an EMBL/GenBank/DDBJ whole genome shotgun (WGS) entry which is preliminary data.</text>
</comment>
<evidence type="ECO:0000256" key="4">
    <source>
        <dbReference type="ARBA" id="ARBA00022605"/>
    </source>
</evidence>
<keyword evidence="15" id="KW-1185">Reference proteome</keyword>
<dbReference type="PRINTS" id="PR00146">
    <property type="entry name" value="DHPICSNTHASE"/>
</dbReference>
<dbReference type="Gene3D" id="3.20.20.70">
    <property type="entry name" value="Aldolase class I"/>
    <property type="match status" value="1"/>
</dbReference>
<comment type="function">
    <text evidence="1 10">Catalyzes the condensation of (S)-aspartate-beta-semialdehyde [(S)-ASA] and pyruvate to 4-hydroxy-tetrahydrodipicolinate (HTPA).</text>
</comment>
<evidence type="ECO:0000256" key="12">
    <source>
        <dbReference type="PIRSR" id="PIRSR001365-1"/>
    </source>
</evidence>
<evidence type="ECO:0000256" key="1">
    <source>
        <dbReference type="ARBA" id="ARBA00003294"/>
    </source>
</evidence>
<keyword evidence="6 10" id="KW-0457">Lysine biosynthesis</keyword>
<protein>
    <recommendedName>
        <fullName evidence="3 10">4-hydroxy-tetrahydrodipicolinate synthase</fullName>
        <shortName evidence="10">HTPA synthase</shortName>
        <ecNumber evidence="3 10">4.3.3.7</ecNumber>
    </recommendedName>
</protein>
<evidence type="ECO:0000256" key="7">
    <source>
        <dbReference type="ARBA" id="ARBA00023239"/>
    </source>
</evidence>
<dbReference type="RefSeq" id="WP_171651324.1">
    <property type="nucleotide sequence ID" value="NZ_WHOD01000035.1"/>
</dbReference>
<evidence type="ECO:0000256" key="5">
    <source>
        <dbReference type="ARBA" id="ARBA00022915"/>
    </source>
</evidence>
<comment type="caution">
    <text evidence="10">Was originally thought to be a dihydrodipicolinate synthase (DHDPS), catalyzing the condensation of (S)-aspartate-beta-semialdehyde [(S)-ASA] and pyruvate to dihydrodipicolinate (DHDP). However, it was shown in E.coli that the product of the enzymatic reaction is not dihydrodipicolinate but in fact (4S)-4-hydroxy-2,3,4,5-tetrahydro-(2S)-dipicolinic acid (HTPA), and that the consecutive dehydration reaction leading to DHDP is not spontaneous but catalyzed by DapB.</text>
</comment>
<feature type="site" description="Part of a proton relay during catalysis" evidence="10">
    <location>
        <position position="46"/>
    </location>
</feature>
<dbReference type="HAMAP" id="MF_00418">
    <property type="entry name" value="DapA"/>
    <property type="match status" value="1"/>
</dbReference>
<dbReference type="InterPro" id="IPR020625">
    <property type="entry name" value="Schiff_base-form_aldolases_AS"/>
</dbReference>
<feature type="active site" description="Proton donor/acceptor" evidence="10 12">
    <location>
        <position position="135"/>
    </location>
</feature>
<gene>
    <name evidence="10 14" type="primary">dapA</name>
    <name evidence="14" type="ORF">GC093_07760</name>
</gene>
<keyword evidence="10" id="KW-0963">Cytoplasm</keyword>
<dbReference type="Pfam" id="PF00701">
    <property type="entry name" value="DHDPS"/>
    <property type="match status" value="1"/>
</dbReference>
<dbReference type="CDD" id="cd00408">
    <property type="entry name" value="DHDPS-like"/>
    <property type="match status" value="1"/>
</dbReference>
<dbReference type="GO" id="GO:0019262">
    <property type="term" value="P:N-acetylneuraminate catabolic process"/>
    <property type="evidence" value="ECO:0007669"/>
    <property type="project" value="TreeGrafter"/>
</dbReference>
<dbReference type="PIRSF" id="PIRSF001365">
    <property type="entry name" value="DHDPS"/>
    <property type="match status" value="1"/>
</dbReference>
<feature type="active site" description="Schiff-base intermediate with substrate" evidence="10 12">
    <location>
        <position position="163"/>
    </location>
</feature>
<feature type="binding site" evidence="10 13">
    <location>
        <position position="205"/>
    </location>
    <ligand>
        <name>pyruvate</name>
        <dbReference type="ChEBI" id="CHEBI:15361"/>
    </ligand>
</feature>
<evidence type="ECO:0000313" key="14">
    <source>
        <dbReference type="EMBL" id="NOU93124.1"/>
    </source>
</evidence>
<dbReference type="InterPro" id="IPR005263">
    <property type="entry name" value="DapA"/>
</dbReference>
<evidence type="ECO:0000256" key="11">
    <source>
        <dbReference type="PIRNR" id="PIRNR001365"/>
    </source>
</evidence>
<evidence type="ECO:0000256" key="10">
    <source>
        <dbReference type="HAMAP-Rule" id="MF_00418"/>
    </source>
</evidence>
<dbReference type="Proteomes" id="UP000641588">
    <property type="component" value="Unassembled WGS sequence"/>
</dbReference>
<evidence type="ECO:0000256" key="9">
    <source>
        <dbReference type="ARBA" id="ARBA00047836"/>
    </source>
</evidence>
<dbReference type="InterPro" id="IPR013785">
    <property type="entry name" value="Aldolase_TIM"/>
</dbReference>
<keyword evidence="4 10" id="KW-0028">Amino-acid biosynthesis</keyword>
<evidence type="ECO:0000313" key="15">
    <source>
        <dbReference type="Proteomes" id="UP000641588"/>
    </source>
</evidence>
<dbReference type="InterPro" id="IPR002220">
    <property type="entry name" value="DapA-like"/>
</dbReference>
<comment type="caution">
    <text evidence="10">Lacks conserved residue(s) required for the propagation of feature annotation.</text>
</comment>
<dbReference type="GO" id="GO:0008840">
    <property type="term" value="F:4-hydroxy-tetrahydrodipicolinate synthase activity"/>
    <property type="evidence" value="ECO:0007669"/>
    <property type="project" value="UniProtKB-UniRule"/>
</dbReference>
<evidence type="ECO:0000256" key="13">
    <source>
        <dbReference type="PIRSR" id="PIRSR001365-2"/>
    </source>
</evidence>
<dbReference type="PANTHER" id="PTHR42849">
    <property type="entry name" value="N-ACETYLNEURAMINATE LYASE"/>
    <property type="match status" value="1"/>
</dbReference>
<keyword evidence="8 10" id="KW-0704">Schiff base</keyword>
<accession>A0A972GLV2</accession>
<dbReference type="SMART" id="SM01130">
    <property type="entry name" value="DHDPS"/>
    <property type="match status" value="1"/>
</dbReference>
<name>A0A972GLV2_9BACL</name>
<sequence length="291" mass="31833">MFKPEGIIPAMITPFTENDEINEQAIRQLVNRFIDAGAHGIFCLGTNGEFFSLSYDEKVRIAEIVADETKGRVAVYMGTGGISTKEVVKLSREMERLKIDALSVITPYFLPFSQKELLYHYHTLSASTSLPILLYNIPSRTGVSLEPNTVGELSKLPNIVGIKDSSGNFDNILQYLDRVDPDFSVLAGTDSLILWTLLAGGKGAIAATANLAPQLVVSIYECWKNGQITDAQKFQNQLRPIRAAIQQGTLPSALKATMNMLGLPAGNARAPVSPTSDKINEELLRLIKFTS</sequence>
<dbReference type="AlphaFoldDB" id="A0A972GLV2"/>
<comment type="pathway">
    <text evidence="2 10">Amino-acid biosynthesis; L-lysine biosynthesis via DAP pathway; (S)-tetrahydrodipicolinate from L-aspartate: step 3/4.</text>
</comment>
<organism evidence="14 15">
    <name type="scientific">Paenibacillus foliorum</name>
    <dbReference type="NCBI Taxonomy" id="2654974"/>
    <lineage>
        <taxon>Bacteria</taxon>
        <taxon>Bacillati</taxon>
        <taxon>Bacillota</taxon>
        <taxon>Bacilli</taxon>
        <taxon>Bacillales</taxon>
        <taxon>Paenibacillaceae</taxon>
        <taxon>Paenibacillus</taxon>
    </lineage>
</organism>
<evidence type="ECO:0000256" key="6">
    <source>
        <dbReference type="ARBA" id="ARBA00023154"/>
    </source>
</evidence>
<proteinExistence type="inferred from homology"/>
<evidence type="ECO:0000256" key="3">
    <source>
        <dbReference type="ARBA" id="ARBA00012086"/>
    </source>
</evidence>